<dbReference type="RefSeq" id="WP_177215848.1">
    <property type="nucleotide sequence ID" value="NZ_FOGI01000014.1"/>
</dbReference>
<dbReference type="InterPro" id="IPR025680">
    <property type="entry name" value="DddI"/>
</dbReference>
<dbReference type="Pfam" id="PF14430">
    <property type="entry name" value="Imm1"/>
    <property type="match status" value="1"/>
</dbReference>
<dbReference type="AlphaFoldDB" id="A0A1H9XF27"/>
<keyword evidence="2" id="KW-1185">Reference proteome</keyword>
<evidence type="ECO:0000313" key="1">
    <source>
        <dbReference type="EMBL" id="SES44467.1"/>
    </source>
</evidence>
<dbReference type="Proteomes" id="UP000199051">
    <property type="component" value="Unassembled WGS sequence"/>
</dbReference>
<proteinExistence type="predicted"/>
<accession>A0A1H9XF27</accession>
<reference evidence="2" key="1">
    <citation type="submission" date="2016-10" db="EMBL/GenBank/DDBJ databases">
        <authorList>
            <person name="Varghese N."/>
            <person name="Submissions S."/>
        </authorList>
    </citation>
    <scope>NUCLEOTIDE SEQUENCE [LARGE SCALE GENOMIC DNA]</scope>
    <source>
        <strain evidence="2">DSM 44260</strain>
    </source>
</reference>
<gene>
    <name evidence="1" type="ORF">SAMN04487818_114162</name>
</gene>
<name>A0A1H9XF27_9PSEU</name>
<sequence>MIAIRAYFEDGDPVLLRTPDDVIALMDRVQAESREYDLPLLMQWYVDGDSDALEFGVGVNNDLGALTFSGGSWPGLWFSQGDGAGDELLSYDYMSHERPVPARSEIPFGDVRRAALEFLATGDRPSSIKWIAMHGKAT</sequence>
<dbReference type="EMBL" id="FOGI01000014">
    <property type="protein sequence ID" value="SES44467.1"/>
    <property type="molecule type" value="Genomic_DNA"/>
</dbReference>
<organism evidence="1 2">
    <name type="scientific">Actinokineospora terrae</name>
    <dbReference type="NCBI Taxonomy" id="155974"/>
    <lineage>
        <taxon>Bacteria</taxon>
        <taxon>Bacillati</taxon>
        <taxon>Actinomycetota</taxon>
        <taxon>Actinomycetes</taxon>
        <taxon>Pseudonocardiales</taxon>
        <taxon>Pseudonocardiaceae</taxon>
        <taxon>Actinokineospora</taxon>
    </lineage>
</organism>
<evidence type="ECO:0000313" key="2">
    <source>
        <dbReference type="Proteomes" id="UP000199051"/>
    </source>
</evidence>
<protein>
    <submittedName>
        <fullName evidence="1">Immunity protein Imm1</fullName>
    </submittedName>
</protein>